<gene>
    <name evidence="3" type="ORF">RVR_4554</name>
</gene>
<evidence type="ECO:0000259" key="2">
    <source>
        <dbReference type="Pfam" id="PF03432"/>
    </source>
</evidence>
<accession>A0A7U3UTE3</accession>
<dbReference type="AlphaFoldDB" id="A0A7U3UTE3"/>
<evidence type="ECO:0000313" key="4">
    <source>
        <dbReference type="Proteomes" id="UP000595703"/>
    </source>
</evidence>
<feature type="compositionally biased region" description="Basic and acidic residues" evidence="1">
    <location>
        <begin position="177"/>
        <end position="192"/>
    </location>
</feature>
<evidence type="ECO:0000313" key="3">
    <source>
        <dbReference type="EMBL" id="BBA98393.1"/>
    </source>
</evidence>
<reference evidence="3 4" key="2">
    <citation type="journal article" date="2011" name="J. Antibiot.">
        <title>Furaquinocins I and J: novel polyketide isoprenoid hybrid compounds from Streptomyces reveromyceticus SN-593.</title>
        <authorList>
            <person name="Panthee S."/>
            <person name="Takahashi S."/>
            <person name="Takagi H."/>
            <person name="Nogawa T."/>
            <person name="Oowada E."/>
            <person name="Uramoto M."/>
            <person name="Osada H."/>
        </authorList>
    </citation>
    <scope>NUCLEOTIDE SEQUENCE [LARGE SCALE GENOMIC DNA]</scope>
    <source>
        <strain evidence="3 4">SN-593</strain>
    </source>
</reference>
<sequence>MIAKITRGKTIRRLLGYLYDTVRSQDHTDPHLVASWDGFAPDPGRDTNPQAAMRQLTQSLELRLNQARHNDDRNIPDRPVWQCSIRAAPEDPNLTDDQWAAIARRIVHATGIAPNGDPDGCRWVAVRHAPDHIHIAATTLRGDLRTARHWNDYLRADRELEAVEHDYHLRTVIRGDRTAAKRPTRAETEKAHRAGRPRTPREQLRTIARTVVAVSTSPEEYLHLLADSGVRIEVLRYPSGDVRGYKAALDGDTNAAGEPVWFSGSTLAPDLSYPQIRDRLTTTEPPALVGPGIRRTDPWHQATAAIERIPHHLDGTDDAASQAHIAAFAEALDALPLTAPVNLRPQLRQAALAFERASRSRIQADHQHARALRTAIRAIARQPTTSDSTGLAMFLDAAILAVIAIQRWHSTRHHNQQVTAAHQAPAHLQAAYDHAAATPLTTLTHRTPAQPIADRHAHRIRQAIPTHADQILADPAWPPPSPTPKPPATTPLGSSNWPPTNAPSPTRAHPPTS</sequence>
<dbReference type="InterPro" id="IPR005094">
    <property type="entry name" value="Endonuclease_MobA/VirD2"/>
</dbReference>
<dbReference type="EMBL" id="AP018365">
    <property type="protein sequence ID" value="BBA98393.1"/>
    <property type="molecule type" value="Genomic_DNA"/>
</dbReference>
<organism evidence="3 4">
    <name type="scientific">Actinacidiphila reveromycinica</name>
    <dbReference type="NCBI Taxonomy" id="659352"/>
    <lineage>
        <taxon>Bacteria</taxon>
        <taxon>Bacillati</taxon>
        <taxon>Actinomycetota</taxon>
        <taxon>Actinomycetes</taxon>
        <taxon>Kitasatosporales</taxon>
        <taxon>Streptomycetaceae</taxon>
        <taxon>Actinacidiphila</taxon>
    </lineage>
</organism>
<dbReference type="Pfam" id="PF03432">
    <property type="entry name" value="Relaxase"/>
    <property type="match status" value="1"/>
</dbReference>
<reference evidence="3 4" key="1">
    <citation type="journal article" date="2010" name="J. Bacteriol.">
        <title>Biochemical characterization of a novel indole prenyltransferase from Streptomyces sp. SN-593.</title>
        <authorList>
            <person name="Takahashi S."/>
            <person name="Takagi H."/>
            <person name="Toyoda A."/>
            <person name="Uramoto M."/>
            <person name="Nogawa T."/>
            <person name="Ueki M."/>
            <person name="Sakaki Y."/>
            <person name="Osada H."/>
        </authorList>
    </citation>
    <scope>NUCLEOTIDE SEQUENCE [LARGE SCALE GENOMIC DNA]</scope>
    <source>
        <strain evidence="3 4">SN-593</strain>
    </source>
</reference>
<evidence type="ECO:0000256" key="1">
    <source>
        <dbReference type="SAM" id="MobiDB-lite"/>
    </source>
</evidence>
<dbReference type="Proteomes" id="UP000595703">
    <property type="component" value="Chromosome"/>
</dbReference>
<protein>
    <recommendedName>
        <fullName evidence="2">MobA/VirD2-like nuclease domain-containing protein</fullName>
    </recommendedName>
</protein>
<feature type="region of interest" description="Disordered" evidence="1">
    <location>
        <begin position="177"/>
        <end position="201"/>
    </location>
</feature>
<name>A0A7U3UTE3_9ACTN</name>
<keyword evidence="4" id="KW-1185">Reference proteome</keyword>
<feature type="domain" description="MobA/VirD2-like nuclease" evidence="2">
    <location>
        <begin position="67"/>
        <end position="169"/>
    </location>
</feature>
<feature type="region of interest" description="Disordered" evidence="1">
    <location>
        <begin position="472"/>
        <end position="513"/>
    </location>
</feature>
<reference evidence="3 4" key="3">
    <citation type="journal article" date="2011" name="Nat. Chem. Biol.">
        <title>Reveromycin A biosynthesis uses RevG and RevJ for stereospecific spiroacetal formation.</title>
        <authorList>
            <person name="Takahashi S."/>
            <person name="Toyoda A."/>
            <person name="Sekiyama Y."/>
            <person name="Takagi H."/>
            <person name="Nogawa T."/>
            <person name="Uramoto M."/>
            <person name="Suzuki R."/>
            <person name="Koshino H."/>
            <person name="Kumano T."/>
            <person name="Panthee S."/>
            <person name="Dairi T."/>
            <person name="Ishikawa J."/>
            <person name="Ikeda H."/>
            <person name="Sakaki Y."/>
            <person name="Osada H."/>
        </authorList>
    </citation>
    <scope>NUCLEOTIDE SEQUENCE [LARGE SCALE GENOMIC DNA]</scope>
    <source>
        <strain evidence="3 4">SN-593</strain>
    </source>
</reference>
<reference evidence="3 4" key="4">
    <citation type="journal article" date="2020" name="Sci. Rep.">
        <title>beta-carboline chemical signals induce reveromycin production through a LuxR family regulator in Streptomyces sp. SN-593.</title>
        <authorList>
            <person name="Panthee S."/>
            <person name="Kito N."/>
            <person name="Hayashi T."/>
            <person name="Shimizu T."/>
            <person name="Ishikawa J."/>
            <person name="Hamamoto H."/>
            <person name="Osada H."/>
            <person name="Takahashi S."/>
        </authorList>
    </citation>
    <scope>NUCLEOTIDE SEQUENCE [LARGE SCALE GENOMIC DNA]</scope>
    <source>
        <strain evidence="3 4">SN-593</strain>
    </source>
</reference>
<dbReference type="KEGG" id="arev:RVR_4554"/>
<feature type="compositionally biased region" description="Pro residues" evidence="1">
    <location>
        <begin position="476"/>
        <end position="489"/>
    </location>
</feature>
<proteinExistence type="predicted"/>